<dbReference type="Proteomes" id="UP000554482">
    <property type="component" value="Unassembled WGS sequence"/>
</dbReference>
<dbReference type="InterPro" id="IPR050942">
    <property type="entry name" value="F-box_BR-signaling"/>
</dbReference>
<evidence type="ECO:0000313" key="2">
    <source>
        <dbReference type="EMBL" id="KAF5176260.1"/>
    </source>
</evidence>
<proteinExistence type="predicted"/>
<accession>A0A7J6UVL2</accession>
<sequence>MRTCRTSAFLKPASDKTKYIEDAIYYRDQFYFVDSSGALFVCELNDLHHDPPKAVLVAPSPCSTIEHAYDYDKVFHLVELLSGELLLAKKLRKYTKNELYIYTVGFSTYKMNPLVELKWMEVHNLCGDTVYLDKYSSLSLMGSQFPECNPNCIYFIETGYFYVDGWSEITVHNDDDESGSRPYYVGVSK</sequence>
<feature type="domain" description="KIB1-4 beta-propeller" evidence="1">
    <location>
        <begin position="16"/>
        <end position="165"/>
    </location>
</feature>
<dbReference type="PANTHER" id="PTHR44259">
    <property type="entry name" value="OS07G0183000 PROTEIN-RELATED"/>
    <property type="match status" value="1"/>
</dbReference>
<protein>
    <recommendedName>
        <fullName evidence="1">KIB1-4 beta-propeller domain-containing protein</fullName>
    </recommendedName>
</protein>
<gene>
    <name evidence="2" type="ORF">FRX31_034153</name>
</gene>
<comment type="caution">
    <text evidence="2">The sequence shown here is derived from an EMBL/GenBank/DDBJ whole genome shotgun (WGS) entry which is preliminary data.</text>
</comment>
<evidence type="ECO:0000313" key="3">
    <source>
        <dbReference type="Proteomes" id="UP000554482"/>
    </source>
</evidence>
<dbReference type="PANTHER" id="PTHR44259:SF114">
    <property type="entry name" value="OS06G0707300 PROTEIN"/>
    <property type="match status" value="1"/>
</dbReference>
<evidence type="ECO:0000259" key="1">
    <source>
        <dbReference type="Pfam" id="PF03478"/>
    </source>
</evidence>
<dbReference type="Pfam" id="PF03478">
    <property type="entry name" value="Beta-prop_KIB1-4"/>
    <property type="match status" value="1"/>
</dbReference>
<dbReference type="InterPro" id="IPR005174">
    <property type="entry name" value="KIB1-4_b-propeller"/>
</dbReference>
<organism evidence="2 3">
    <name type="scientific">Thalictrum thalictroides</name>
    <name type="common">Rue-anemone</name>
    <name type="synonym">Anemone thalictroides</name>
    <dbReference type="NCBI Taxonomy" id="46969"/>
    <lineage>
        <taxon>Eukaryota</taxon>
        <taxon>Viridiplantae</taxon>
        <taxon>Streptophyta</taxon>
        <taxon>Embryophyta</taxon>
        <taxon>Tracheophyta</taxon>
        <taxon>Spermatophyta</taxon>
        <taxon>Magnoliopsida</taxon>
        <taxon>Ranunculales</taxon>
        <taxon>Ranunculaceae</taxon>
        <taxon>Thalictroideae</taxon>
        <taxon>Thalictrum</taxon>
    </lineage>
</organism>
<dbReference type="OrthoDB" id="989701at2759"/>
<reference evidence="2 3" key="1">
    <citation type="submission" date="2020-06" db="EMBL/GenBank/DDBJ databases">
        <title>Transcriptomic and genomic resources for Thalictrum thalictroides and T. hernandezii: Facilitating candidate gene discovery in an emerging model plant lineage.</title>
        <authorList>
            <person name="Arias T."/>
            <person name="Riano-Pachon D.M."/>
            <person name="Di Stilio V.S."/>
        </authorList>
    </citation>
    <scope>NUCLEOTIDE SEQUENCE [LARGE SCALE GENOMIC DNA]</scope>
    <source>
        <strain evidence="3">cv. WT478/WT964</strain>
        <tissue evidence="2">Leaves</tissue>
    </source>
</reference>
<name>A0A7J6UVL2_THATH</name>
<keyword evidence="3" id="KW-1185">Reference proteome</keyword>
<dbReference type="EMBL" id="JABWDY010043003">
    <property type="protein sequence ID" value="KAF5176260.1"/>
    <property type="molecule type" value="Genomic_DNA"/>
</dbReference>
<dbReference type="AlphaFoldDB" id="A0A7J6UVL2"/>